<keyword evidence="4" id="KW-1185">Reference proteome</keyword>
<dbReference type="Pfam" id="PF21039">
    <property type="entry name" value="CEP104_ZnF"/>
    <property type="match status" value="1"/>
</dbReference>
<dbReference type="Pfam" id="PF21038">
    <property type="entry name" value="CEP104_N"/>
    <property type="match status" value="1"/>
</dbReference>
<dbReference type="AlphaFoldDB" id="A0A7E4UYV3"/>
<dbReference type="PANTHER" id="PTHR13371">
    <property type="entry name" value="GLYCINE-, GLUTAMATE-, THIENYLCYCLOHEXYLPIPERIDINE-BINDING PROTEIN"/>
    <property type="match status" value="1"/>
</dbReference>
<dbReference type="InterPro" id="IPR011989">
    <property type="entry name" value="ARM-like"/>
</dbReference>
<reference evidence="5" key="2">
    <citation type="submission" date="2020-10" db="UniProtKB">
        <authorList>
            <consortium name="WormBaseParasite"/>
        </authorList>
    </citation>
    <scope>IDENTIFICATION</scope>
</reference>
<dbReference type="Pfam" id="PF21040">
    <property type="entry name" value="CEP104-like_TOG"/>
    <property type="match status" value="1"/>
</dbReference>
<evidence type="ECO:0000256" key="1">
    <source>
        <dbReference type="SAM" id="MobiDB-lite"/>
    </source>
</evidence>
<feature type="region of interest" description="Disordered" evidence="1">
    <location>
        <begin position="209"/>
        <end position="316"/>
    </location>
</feature>
<feature type="compositionally biased region" description="Pro residues" evidence="1">
    <location>
        <begin position="299"/>
        <end position="312"/>
    </location>
</feature>
<feature type="domain" description="Centrosomal protein CEP104 Zn finger" evidence="3">
    <location>
        <begin position="694"/>
        <end position="805"/>
    </location>
</feature>
<protein>
    <submittedName>
        <fullName evidence="5">DUF4316 domain-containing protein</fullName>
    </submittedName>
</protein>
<dbReference type="InterPro" id="IPR048739">
    <property type="entry name" value="CEP104_N"/>
</dbReference>
<feature type="compositionally biased region" description="Polar residues" evidence="1">
    <location>
        <begin position="261"/>
        <end position="272"/>
    </location>
</feature>
<reference evidence="4" key="1">
    <citation type="journal article" date="2013" name="Genetics">
        <title>The draft genome and transcriptome of Panagrellus redivivus are shaped by the harsh demands of a free-living lifestyle.</title>
        <authorList>
            <person name="Srinivasan J."/>
            <person name="Dillman A.R."/>
            <person name="Macchietto M.G."/>
            <person name="Heikkinen L."/>
            <person name="Lakso M."/>
            <person name="Fracchia K.M."/>
            <person name="Antoshechkin I."/>
            <person name="Mortazavi A."/>
            <person name="Wong G."/>
            <person name="Sternberg P.W."/>
        </authorList>
    </citation>
    <scope>NUCLEOTIDE SEQUENCE [LARGE SCALE GENOMIC DNA]</scope>
    <source>
        <strain evidence="4">MT8872</strain>
    </source>
</reference>
<evidence type="ECO:0000313" key="4">
    <source>
        <dbReference type="Proteomes" id="UP000492821"/>
    </source>
</evidence>
<organism evidence="4 5">
    <name type="scientific">Panagrellus redivivus</name>
    <name type="common">Microworm</name>
    <dbReference type="NCBI Taxonomy" id="6233"/>
    <lineage>
        <taxon>Eukaryota</taxon>
        <taxon>Metazoa</taxon>
        <taxon>Ecdysozoa</taxon>
        <taxon>Nematoda</taxon>
        <taxon>Chromadorea</taxon>
        <taxon>Rhabditida</taxon>
        <taxon>Tylenchina</taxon>
        <taxon>Panagrolaimomorpha</taxon>
        <taxon>Panagrolaimoidea</taxon>
        <taxon>Panagrolaimidae</taxon>
        <taxon>Panagrellus</taxon>
    </lineage>
</organism>
<evidence type="ECO:0000259" key="3">
    <source>
        <dbReference type="Pfam" id="PF21039"/>
    </source>
</evidence>
<evidence type="ECO:0000313" key="5">
    <source>
        <dbReference type="WBParaSite" id="Pan_g14481.t1"/>
    </source>
</evidence>
<sequence>MTVQTTVDTKKMVFNSLGEVSFKPRTDDTGKHELKTVFVESEATFIRLVVSENHPNISLNPRNQVGIVNLAIFGYVTEKPNPMDAEDDEVDEELDRLGRAAKGDFGSMIGVGYSRNLDGPPGGHYSKELEDMIGMVQKQKARAVKEEKFRQAKKAQYAIAQLQLAMRDSQELEALKAQALNNEDFDYAQELTDEMKALRKTYLDKVDPKLLEDVPPNDPAPSRKLTSRRGTSMSVRTEAVDDDDDGGTSGRQLFERIPISPITSPEVTTNRFLTPVEPTPAPPSRAKTPKKPTRAASPAPKPSTPSPQPPKLIPTNSYDERIVPAALKSTSMISPIPSDASDVTVTGMDVDTFISAIHPDDRSYATQAIGHYGIETVAKIYSKRWEQRKAGLQEILETLQNNKKVSKSPSGYLATALPALSKGLMDQLFNVYNEALTLLKYITSTYMREHGLTKHSDVSKLVNVTYKPLISRTGDTVTDSRFPPATFSTVDSIVRGDAHIAKQYLQKFMLPFDSSASVRSDQGKAKFIINAVNGIGFPNVNAGLTEETVPKFAAYCMKHSDPEVRSIGKQLLLYTYPRSDRDIMRKNLPRAETVTKHRIFKQVYDELDQIDGKSRGVDVRSPSSPPAVLGDTTTAKKKRRSVSRDSSLTHLAPPPPTAPPRRSSVIGGDAPRPKTITLLVDKDDNDTSDNQKLCMYCGKISPKFDSAGLTQHYEKFCPLLTNCPSCREIVEVRYMSTHLQHDCAHKQMYRVCDKCGTPVDKRNYNKHRGSQFCRATLDESVAGRCMLCARDVRPNNDIGWHHHLTEKCSANARRKNK</sequence>
<dbReference type="PANTHER" id="PTHR13371:SF0">
    <property type="entry name" value="CENTROSOMAL PROTEIN OF 104 KDA"/>
    <property type="match status" value="1"/>
</dbReference>
<feature type="domain" description="Centrosomal protein CEP104 N-terminal" evidence="2">
    <location>
        <begin position="7"/>
        <end position="74"/>
    </location>
</feature>
<dbReference type="WBParaSite" id="Pan_g14481.t1">
    <property type="protein sequence ID" value="Pan_g14481.t1"/>
    <property type="gene ID" value="Pan_g14481"/>
</dbReference>
<dbReference type="InterPro" id="IPR052607">
    <property type="entry name" value="CEP104-like"/>
</dbReference>
<feature type="region of interest" description="Disordered" evidence="1">
    <location>
        <begin position="613"/>
        <end position="672"/>
    </location>
</feature>
<accession>A0A7E4UYV3</accession>
<dbReference type="InterPro" id="IPR048738">
    <property type="entry name" value="CEP104_Znf"/>
</dbReference>
<evidence type="ECO:0000259" key="2">
    <source>
        <dbReference type="Pfam" id="PF21038"/>
    </source>
</evidence>
<proteinExistence type="predicted"/>
<dbReference type="GO" id="GO:0005929">
    <property type="term" value="C:cilium"/>
    <property type="evidence" value="ECO:0007669"/>
    <property type="project" value="TreeGrafter"/>
</dbReference>
<name>A0A7E4UYV3_PANRE</name>
<dbReference type="Gene3D" id="1.25.10.10">
    <property type="entry name" value="Leucine-rich Repeat Variant"/>
    <property type="match status" value="1"/>
</dbReference>
<dbReference type="Proteomes" id="UP000492821">
    <property type="component" value="Unassembled WGS sequence"/>
</dbReference>